<keyword evidence="3" id="KW-1185">Reference proteome</keyword>
<dbReference type="Proteomes" id="UP001447188">
    <property type="component" value="Unassembled WGS sequence"/>
</dbReference>
<sequence length="415" mass="47320">MDGFVKLDAPPIEEGSCFLRSYGLPKTRESDTDVVIFHYAVEPHREFNKTSEPSKKEDSIYESDTREEQSAEYLILEDRRNLYKIGGGEVINPVYFPQKDTQSLLVIDFVGCDTEPAKRFISAAVSASPESRAPSTTSSHRDHGPSTVFDAESLEKHDHFITGISLRAATRPKEFLTLFVSIPYLGVGNDPTLNGSRNLIQYRLNNHPGAGSSGVDEKPSAPLEYQVLVHQIWFLVFNNETIGVFRSENDKYRNRAPLFSYQKRGGAFVALVNMIANTLTSSEKEALKILRRQIVELESGEEPPRGETQEEERSGKEKRFGDFITDVFTIMRLVRSQIEYLENLLHIFQTSYGPNMKPRPQWNEYEIPFVHGHNEQMLSVITSINTLIDEREKFYGELRIWVEELGHSRSLVVYS</sequence>
<accession>A0ABR3G694</accession>
<gene>
    <name evidence="2" type="ORF">Q9L58_009689</name>
</gene>
<organism evidence="2 3">
    <name type="scientific">Discina gigas</name>
    <dbReference type="NCBI Taxonomy" id="1032678"/>
    <lineage>
        <taxon>Eukaryota</taxon>
        <taxon>Fungi</taxon>
        <taxon>Dikarya</taxon>
        <taxon>Ascomycota</taxon>
        <taxon>Pezizomycotina</taxon>
        <taxon>Pezizomycetes</taxon>
        <taxon>Pezizales</taxon>
        <taxon>Discinaceae</taxon>
        <taxon>Discina</taxon>
    </lineage>
</organism>
<reference evidence="2 3" key="1">
    <citation type="submission" date="2024-02" db="EMBL/GenBank/DDBJ databases">
        <title>Discinaceae phylogenomics.</title>
        <authorList>
            <person name="Dirks A.C."/>
            <person name="James T.Y."/>
        </authorList>
    </citation>
    <scope>NUCLEOTIDE SEQUENCE [LARGE SCALE GENOMIC DNA]</scope>
    <source>
        <strain evidence="2 3">ACD0624</strain>
    </source>
</reference>
<evidence type="ECO:0000256" key="1">
    <source>
        <dbReference type="SAM" id="MobiDB-lite"/>
    </source>
</evidence>
<name>A0ABR3G694_9PEZI</name>
<proteinExistence type="predicted"/>
<evidence type="ECO:0000313" key="2">
    <source>
        <dbReference type="EMBL" id="KAL0631444.1"/>
    </source>
</evidence>
<comment type="caution">
    <text evidence="2">The sequence shown here is derived from an EMBL/GenBank/DDBJ whole genome shotgun (WGS) entry which is preliminary data.</text>
</comment>
<evidence type="ECO:0000313" key="3">
    <source>
        <dbReference type="Proteomes" id="UP001447188"/>
    </source>
</evidence>
<dbReference type="EMBL" id="JBBBZM010000249">
    <property type="protein sequence ID" value="KAL0631444.1"/>
    <property type="molecule type" value="Genomic_DNA"/>
</dbReference>
<protein>
    <submittedName>
        <fullName evidence="2">Uncharacterized protein</fullName>
    </submittedName>
</protein>
<feature type="region of interest" description="Disordered" evidence="1">
    <location>
        <begin position="125"/>
        <end position="147"/>
    </location>
</feature>